<evidence type="ECO:0000256" key="1">
    <source>
        <dbReference type="SAM" id="MobiDB-lite"/>
    </source>
</evidence>
<dbReference type="EMBL" id="AYKW01000034">
    <property type="protein sequence ID" value="PIL27138.1"/>
    <property type="molecule type" value="Genomic_DNA"/>
</dbReference>
<organism evidence="2 3">
    <name type="scientific">Ganoderma sinense ZZ0214-1</name>
    <dbReference type="NCBI Taxonomy" id="1077348"/>
    <lineage>
        <taxon>Eukaryota</taxon>
        <taxon>Fungi</taxon>
        <taxon>Dikarya</taxon>
        <taxon>Basidiomycota</taxon>
        <taxon>Agaricomycotina</taxon>
        <taxon>Agaricomycetes</taxon>
        <taxon>Polyporales</taxon>
        <taxon>Polyporaceae</taxon>
        <taxon>Ganoderma</taxon>
    </lineage>
</organism>
<comment type="caution">
    <text evidence="2">The sequence shown here is derived from an EMBL/GenBank/DDBJ whole genome shotgun (WGS) entry which is preliminary data.</text>
</comment>
<dbReference type="AlphaFoldDB" id="A0A2G8S0Q6"/>
<proteinExistence type="predicted"/>
<protein>
    <submittedName>
        <fullName evidence="2">Uncharacterized protein</fullName>
    </submittedName>
</protein>
<feature type="region of interest" description="Disordered" evidence="1">
    <location>
        <begin position="406"/>
        <end position="428"/>
    </location>
</feature>
<feature type="compositionally biased region" description="Basic and acidic residues" evidence="1">
    <location>
        <begin position="90"/>
        <end position="104"/>
    </location>
</feature>
<sequence length="428" mass="48124">MPRSRAADKSKSTKAASQDALVILKDDMEEQFSNLYYHGWRNRSSEASLYPLYSLILTLSCLNTRHPNEPRISLMSSPQAFFGEVPPPGDEGRDPSDPSSREQTRQMVGQQRLLPSYQYPDFARLLIFAGIDDDDEKSPSDFGLEAYCDISEFLELKRLNCRDQWWSREAKTLAKDAVRQFISQVYDAAMAGFAYNPKWKTVYAILIVGVYFTQVCWESRPSEETLRPIIQTKVPVTVEEGAYGGLIAQVIREIKQYSNRAVPTVTFYNEPVFTYNPATPPRGAARPARMFLSSKFLNALSKPTTRFTQLSSRSTLFKSQPQEPKPNKSDMAEAGKLLQEVLIDEPTMGCQETARSLGHRFDGDPPLTPTPPNSTAEAGWKVSVPAKDVRKLPPLTIKTRAKLREMLFQEGEEGDEDADDGDDGEVQP</sequence>
<name>A0A2G8S0Q6_9APHY</name>
<evidence type="ECO:0000313" key="2">
    <source>
        <dbReference type="EMBL" id="PIL27138.1"/>
    </source>
</evidence>
<feature type="region of interest" description="Disordered" evidence="1">
    <location>
        <begin position="71"/>
        <end position="107"/>
    </location>
</feature>
<feature type="region of interest" description="Disordered" evidence="1">
    <location>
        <begin position="356"/>
        <end position="383"/>
    </location>
</feature>
<dbReference type="OrthoDB" id="2756970at2759"/>
<keyword evidence="3" id="KW-1185">Reference proteome</keyword>
<feature type="compositionally biased region" description="Acidic residues" evidence="1">
    <location>
        <begin position="410"/>
        <end position="428"/>
    </location>
</feature>
<feature type="compositionally biased region" description="Polar residues" evidence="1">
    <location>
        <begin position="310"/>
        <end position="322"/>
    </location>
</feature>
<gene>
    <name evidence="2" type="ORF">GSI_10279</name>
</gene>
<reference evidence="2 3" key="1">
    <citation type="journal article" date="2015" name="Sci. Rep.">
        <title>Chromosome-level genome map provides insights into diverse defense mechanisms in the medicinal fungus Ganoderma sinense.</title>
        <authorList>
            <person name="Zhu Y."/>
            <person name="Xu J."/>
            <person name="Sun C."/>
            <person name="Zhou S."/>
            <person name="Xu H."/>
            <person name="Nelson D.R."/>
            <person name="Qian J."/>
            <person name="Song J."/>
            <person name="Luo H."/>
            <person name="Xiang L."/>
            <person name="Li Y."/>
            <person name="Xu Z."/>
            <person name="Ji A."/>
            <person name="Wang L."/>
            <person name="Lu S."/>
            <person name="Hayward A."/>
            <person name="Sun W."/>
            <person name="Li X."/>
            <person name="Schwartz D.C."/>
            <person name="Wang Y."/>
            <person name="Chen S."/>
        </authorList>
    </citation>
    <scope>NUCLEOTIDE SEQUENCE [LARGE SCALE GENOMIC DNA]</scope>
    <source>
        <strain evidence="2 3">ZZ0214-1</strain>
    </source>
</reference>
<feature type="region of interest" description="Disordered" evidence="1">
    <location>
        <begin position="310"/>
        <end position="330"/>
    </location>
</feature>
<accession>A0A2G8S0Q6</accession>
<dbReference type="Proteomes" id="UP000230002">
    <property type="component" value="Unassembled WGS sequence"/>
</dbReference>
<evidence type="ECO:0000313" key="3">
    <source>
        <dbReference type="Proteomes" id="UP000230002"/>
    </source>
</evidence>